<dbReference type="InterPro" id="IPR000210">
    <property type="entry name" value="BTB/POZ_dom"/>
</dbReference>
<dbReference type="EMBL" id="CP134185">
    <property type="protein sequence ID" value="WPA99344.1"/>
    <property type="molecule type" value="Genomic_DNA"/>
</dbReference>
<evidence type="ECO:0000259" key="1">
    <source>
        <dbReference type="PROSITE" id="PS50097"/>
    </source>
</evidence>
<gene>
    <name evidence="2" type="ORF">RHO25_003961</name>
</gene>
<dbReference type="RefSeq" id="XP_065458558.1">
    <property type="nucleotide sequence ID" value="XM_065602486.1"/>
</dbReference>
<organism evidence="2 3">
    <name type="scientific">Cercospora beticola</name>
    <name type="common">Sugarbeet leaf spot fungus</name>
    <dbReference type="NCBI Taxonomy" id="122368"/>
    <lineage>
        <taxon>Eukaryota</taxon>
        <taxon>Fungi</taxon>
        <taxon>Dikarya</taxon>
        <taxon>Ascomycota</taxon>
        <taxon>Pezizomycotina</taxon>
        <taxon>Dothideomycetes</taxon>
        <taxon>Dothideomycetidae</taxon>
        <taxon>Mycosphaerellales</taxon>
        <taxon>Mycosphaerellaceae</taxon>
        <taxon>Cercospora</taxon>
    </lineage>
</organism>
<dbReference type="Gene3D" id="3.30.710.10">
    <property type="entry name" value="Potassium Channel Kv1.1, Chain A"/>
    <property type="match status" value="1"/>
</dbReference>
<name>A0ABZ0NIP4_CERBT</name>
<dbReference type="PROSITE" id="PS50097">
    <property type="entry name" value="BTB"/>
    <property type="match status" value="1"/>
</dbReference>
<dbReference type="Proteomes" id="UP001302367">
    <property type="component" value="Chromosome 2"/>
</dbReference>
<dbReference type="InterPro" id="IPR011333">
    <property type="entry name" value="SKP1/BTB/POZ_sf"/>
</dbReference>
<keyword evidence="3" id="KW-1185">Reference proteome</keyword>
<evidence type="ECO:0000313" key="3">
    <source>
        <dbReference type="Proteomes" id="UP001302367"/>
    </source>
</evidence>
<accession>A0ABZ0NIP4</accession>
<evidence type="ECO:0000313" key="2">
    <source>
        <dbReference type="EMBL" id="WPA99344.1"/>
    </source>
</evidence>
<protein>
    <recommendedName>
        <fullName evidence="1">BTB domain-containing protein</fullName>
    </recommendedName>
</protein>
<feature type="domain" description="BTB" evidence="1">
    <location>
        <begin position="20"/>
        <end position="91"/>
    </location>
</feature>
<dbReference type="GeneID" id="90644033"/>
<sequence length="237" mass="26542">MSDEVAASGGDDIELIAADGDVILVASKKDHTKKLRVSSSILSNASPVFKAMFGPHFREGHQLRNSTEPLEVPLPEDDTRGLRLMCQMLHSWQRGFDVHDFNAIISLHNTAVLLQKYQSLDPLRWQMSGFLHNWLYKYRHVDCIDMVIEAVAATYLIGDESGFQRATAHLINKCEDGVTELVNDPIIETIPVRVLLILEARRDLIHSFAKGKEDEGLCLKCCNNGEQAIGKTCQGHY</sequence>
<proteinExistence type="predicted"/>
<reference evidence="2 3" key="1">
    <citation type="submission" date="2023-09" db="EMBL/GenBank/DDBJ databases">
        <title>Complete-Gapless Cercospora beticola genome.</title>
        <authorList>
            <person name="Wyatt N.A."/>
            <person name="Spanner R.E."/>
            <person name="Bolton M.D."/>
        </authorList>
    </citation>
    <scope>NUCLEOTIDE SEQUENCE [LARGE SCALE GENOMIC DNA]</scope>
    <source>
        <strain evidence="2">Cb09-40</strain>
    </source>
</reference>